<evidence type="ECO:0000259" key="1">
    <source>
        <dbReference type="Pfam" id="PF06745"/>
    </source>
</evidence>
<dbReference type="EMBL" id="NIZW01000027">
    <property type="protein sequence ID" value="PHQ32415.1"/>
    <property type="molecule type" value="Genomic_DNA"/>
</dbReference>
<protein>
    <submittedName>
        <fullName evidence="2">Recombinase RecA</fullName>
    </submittedName>
</protein>
<feature type="domain" description="KaiC-like" evidence="1">
    <location>
        <begin position="6"/>
        <end position="89"/>
    </location>
</feature>
<evidence type="ECO:0000313" key="2">
    <source>
        <dbReference type="EMBL" id="PHQ32415.1"/>
    </source>
</evidence>
<accession>A0A2G1W089</accession>
<organism evidence="2 3">
    <name type="scientific">Rhodopirellula bahusiensis</name>
    <dbReference type="NCBI Taxonomy" id="2014065"/>
    <lineage>
        <taxon>Bacteria</taxon>
        <taxon>Pseudomonadati</taxon>
        <taxon>Planctomycetota</taxon>
        <taxon>Planctomycetia</taxon>
        <taxon>Pirellulales</taxon>
        <taxon>Pirellulaceae</taxon>
        <taxon>Rhodopirellula</taxon>
    </lineage>
</organism>
<dbReference type="Gene3D" id="3.40.50.300">
    <property type="entry name" value="P-loop containing nucleotide triphosphate hydrolases"/>
    <property type="match status" value="1"/>
</dbReference>
<dbReference type="RefSeq" id="WP_099263530.1">
    <property type="nucleotide sequence ID" value="NZ_NIZW01000027.1"/>
</dbReference>
<dbReference type="OrthoDB" id="248166at2"/>
<dbReference type="InterPro" id="IPR014774">
    <property type="entry name" value="KaiC-like_dom"/>
</dbReference>
<dbReference type="SUPFAM" id="SSF52540">
    <property type="entry name" value="P-loop containing nucleoside triphosphate hydrolases"/>
    <property type="match status" value="1"/>
</dbReference>
<dbReference type="AlphaFoldDB" id="A0A2G1W089"/>
<keyword evidence="3" id="KW-1185">Reference proteome</keyword>
<name>A0A2G1W089_9BACT</name>
<evidence type="ECO:0000313" key="3">
    <source>
        <dbReference type="Proteomes" id="UP000225740"/>
    </source>
</evidence>
<dbReference type="PANTHER" id="PTHR42926:SF1">
    <property type="entry name" value="CIRCADIAN CLOCK OSCILLATOR PROTEIN KAIC 1"/>
    <property type="match status" value="1"/>
</dbReference>
<dbReference type="Proteomes" id="UP000225740">
    <property type="component" value="Unassembled WGS sequence"/>
</dbReference>
<gene>
    <name evidence="2" type="ORF">CEE69_25960</name>
</gene>
<reference evidence="2 3" key="1">
    <citation type="submission" date="2017-06" db="EMBL/GenBank/DDBJ databases">
        <title>Description of Rhodopirellula bahusiensis sp. nov.</title>
        <authorList>
            <person name="Kizina J."/>
            <person name="Harder J."/>
        </authorList>
    </citation>
    <scope>NUCLEOTIDE SEQUENCE [LARGE SCALE GENOMIC DNA]</scope>
    <source>
        <strain evidence="2 3">SWK21</strain>
    </source>
</reference>
<sequence length="295" mass="33311">MSQRLQTGIPALDEMLGGGLLPGTMTVVLGATGIGKTQLGIQFAKHGQLQEGQRGVVFDLTARGDSQNHFEYAERLGEWQLSEASADEPVILSEVWDREKTRRDSMHLFRDSGRRVTSSDMDADDWRRWSYERAKKLDRAIAFFYGNFAHGVRRVVIDGVEPVDRAAESIQFELIEYIQNQILRKEHDWLARDLFRVHFRENADRIEAHAYDHRTLGSLLLATSHEVMLDDLIARPIQSGDVLSNANTIILMGKTRDGNKMGRALCVAKHRGSFCEESIVPYRISEDGLVVGDDV</sequence>
<dbReference type="Pfam" id="PF06745">
    <property type="entry name" value="ATPase"/>
    <property type="match status" value="1"/>
</dbReference>
<proteinExistence type="predicted"/>
<dbReference type="InterPro" id="IPR051347">
    <property type="entry name" value="Circadian_clock_KaiC-rel"/>
</dbReference>
<dbReference type="InterPro" id="IPR027417">
    <property type="entry name" value="P-loop_NTPase"/>
</dbReference>
<dbReference type="GeneID" id="90611355"/>
<comment type="caution">
    <text evidence="2">The sequence shown here is derived from an EMBL/GenBank/DDBJ whole genome shotgun (WGS) entry which is preliminary data.</text>
</comment>
<dbReference type="PANTHER" id="PTHR42926">
    <property type="match status" value="1"/>
</dbReference>